<comment type="similarity">
    <text evidence="1">Belongs to the peptidase S33 family.</text>
</comment>
<organism evidence="7 8">
    <name type="scientific">Nostocoides australiense Ben110</name>
    <dbReference type="NCBI Taxonomy" id="1193182"/>
    <lineage>
        <taxon>Bacteria</taxon>
        <taxon>Bacillati</taxon>
        <taxon>Actinomycetota</taxon>
        <taxon>Actinomycetes</taxon>
        <taxon>Micrococcales</taxon>
        <taxon>Intrasporangiaceae</taxon>
        <taxon>Nostocoides</taxon>
    </lineage>
</organism>
<dbReference type="Gene3D" id="3.40.50.1820">
    <property type="entry name" value="alpha/beta hydrolase"/>
    <property type="match status" value="1"/>
</dbReference>
<gene>
    <name evidence="7" type="ORF">BN11_1780016</name>
</gene>
<feature type="domain" description="Peptidase S33 tripeptidyl aminopeptidase-like C-terminal" evidence="6">
    <location>
        <begin position="411"/>
        <end position="512"/>
    </location>
</feature>
<dbReference type="InterPro" id="IPR013595">
    <property type="entry name" value="Pept_S33_TAP-like_C"/>
</dbReference>
<feature type="chain" id="PRO_5039140915" evidence="4">
    <location>
        <begin position="17"/>
        <end position="522"/>
    </location>
</feature>
<name>W6JVA2_9MICO</name>
<dbReference type="AlphaFoldDB" id="W6JVA2"/>
<dbReference type="InterPro" id="IPR029058">
    <property type="entry name" value="AB_hydrolase_fold"/>
</dbReference>
<dbReference type="OrthoDB" id="3252468at2"/>
<dbReference type="EMBL" id="CAJA01000088">
    <property type="protein sequence ID" value="CCH72571.1"/>
    <property type="molecule type" value="Genomic_DNA"/>
</dbReference>
<dbReference type="GO" id="GO:0016787">
    <property type="term" value="F:hydrolase activity"/>
    <property type="evidence" value="ECO:0007669"/>
    <property type="project" value="UniProtKB-KW"/>
</dbReference>
<evidence type="ECO:0000313" key="7">
    <source>
        <dbReference type="EMBL" id="CCH72571.1"/>
    </source>
</evidence>
<evidence type="ECO:0000256" key="1">
    <source>
        <dbReference type="ARBA" id="ARBA00010088"/>
    </source>
</evidence>
<feature type="domain" description="AB hydrolase-1" evidence="5">
    <location>
        <begin position="82"/>
        <end position="229"/>
    </location>
</feature>
<keyword evidence="2 4" id="KW-0732">Signal</keyword>
<dbReference type="InterPro" id="IPR000073">
    <property type="entry name" value="AB_hydrolase_1"/>
</dbReference>
<dbReference type="STRING" id="1193182.BN11_1780016"/>
<keyword evidence="8" id="KW-1185">Reference proteome</keyword>
<protein>
    <submittedName>
        <fullName evidence="7">Putative TAP domain protein</fullName>
    </submittedName>
</protein>
<feature type="signal peptide" evidence="4">
    <location>
        <begin position="1"/>
        <end position="16"/>
    </location>
</feature>
<comment type="caution">
    <text evidence="7">The sequence shown here is derived from an EMBL/GenBank/DDBJ whole genome shotgun (WGS) entry which is preliminary data.</text>
</comment>
<dbReference type="PANTHER" id="PTHR43248:SF29">
    <property type="entry name" value="TRIPEPTIDYL AMINOPEPTIDASE"/>
    <property type="match status" value="1"/>
</dbReference>
<dbReference type="RefSeq" id="WP_083433710.1">
    <property type="nucleotide sequence ID" value="NZ_HG764815.1"/>
</dbReference>
<evidence type="ECO:0000259" key="5">
    <source>
        <dbReference type="Pfam" id="PF00561"/>
    </source>
</evidence>
<reference evidence="7 8" key="1">
    <citation type="journal article" date="2013" name="ISME J.">
        <title>A metabolic model for members of the genus Tetrasphaera involved in enhanced biological phosphorus removal.</title>
        <authorList>
            <person name="Kristiansen R."/>
            <person name="Nguyen H.T.T."/>
            <person name="Saunders A.M."/>
            <person name="Nielsen J.L."/>
            <person name="Wimmer R."/>
            <person name="Le V.Q."/>
            <person name="McIlroy S.J."/>
            <person name="Petrovski S."/>
            <person name="Seviour R.J."/>
            <person name="Calteau A."/>
            <person name="Nielsen K.L."/>
            <person name="Nielsen P.H."/>
        </authorList>
    </citation>
    <scope>NUCLEOTIDE SEQUENCE [LARGE SCALE GENOMIC DNA]</scope>
    <source>
        <strain evidence="7 8">Ben110</strain>
    </source>
</reference>
<dbReference type="SUPFAM" id="SSF53474">
    <property type="entry name" value="alpha/beta-Hydrolases"/>
    <property type="match status" value="1"/>
</dbReference>
<evidence type="ECO:0000313" key="8">
    <source>
        <dbReference type="Proteomes" id="UP000035763"/>
    </source>
</evidence>
<sequence>MSRRVGWIAAASTALAAGVAAPAAGTADAVAPAIAWHDCWAGWGTKCATVRVPLDYDNPRGATLLLDLVKMPATGPQPRIGTVFVNPGGPGVRATDFVDYASRHLGPTVTARYDVIGIDPRGVGQDSMMLCHNDNPEPTPAPPPFPVTWTQSAAVWRSAQWVRTGCKENPNPIVAHMSTADTARDMDLIRRALGEPRLNYYGASYGTYLGATYASMFPDRVRRMVLDGVVDPVAWATGATGEAATLPVTTRVRGAEGAYTGLVAALRECDRLGRRQCAFAGNAPGKWRQLLARAKAGGLQVNERRMTYPALVQSTLGMMYEDDYSLLAQSLQAIWVENFRRVDRVDPRLVQALDRASRRVDEQPYAAPSATRGPVTETVDAFHGVACADSRNPRERIDWWRAGQAQDKQYPWFGSLWTWRSATCGNWPIVTKEDTWVRPFGGRTSGPILVVGNTYDPATPIHGARAVVRRFDRARLLTYAGWGHTAIGNSCVTAAFDTFFASGVMPAPGAVCRMDGPLFSGG</sequence>
<dbReference type="Pfam" id="PF00561">
    <property type="entry name" value="Abhydrolase_1"/>
    <property type="match status" value="1"/>
</dbReference>
<evidence type="ECO:0000256" key="4">
    <source>
        <dbReference type="SAM" id="SignalP"/>
    </source>
</evidence>
<keyword evidence="3" id="KW-0378">Hydrolase</keyword>
<evidence type="ECO:0000256" key="3">
    <source>
        <dbReference type="ARBA" id="ARBA00022801"/>
    </source>
</evidence>
<dbReference type="Pfam" id="PF08386">
    <property type="entry name" value="Abhydrolase_4"/>
    <property type="match status" value="1"/>
</dbReference>
<proteinExistence type="inferred from homology"/>
<evidence type="ECO:0000259" key="6">
    <source>
        <dbReference type="Pfam" id="PF08386"/>
    </source>
</evidence>
<evidence type="ECO:0000256" key="2">
    <source>
        <dbReference type="ARBA" id="ARBA00022729"/>
    </source>
</evidence>
<dbReference type="Proteomes" id="UP000035763">
    <property type="component" value="Unassembled WGS sequence"/>
</dbReference>
<dbReference type="InterPro" id="IPR051601">
    <property type="entry name" value="Serine_prot/Carboxylest_S33"/>
</dbReference>
<dbReference type="PANTHER" id="PTHR43248">
    <property type="entry name" value="2-SUCCINYL-6-HYDROXY-2,4-CYCLOHEXADIENE-1-CARBOXYLATE SYNTHASE"/>
    <property type="match status" value="1"/>
</dbReference>
<accession>W6JVA2</accession>